<organism evidence="3 4">
    <name type="scientific">Coemansia brasiliensis</name>
    <dbReference type="NCBI Taxonomy" id="2650707"/>
    <lineage>
        <taxon>Eukaryota</taxon>
        <taxon>Fungi</taxon>
        <taxon>Fungi incertae sedis</taxon>
        <taxon>Zoopagomycota</taxon>
        <taxon>Kickxellomycotina</taxon>
        <taxon>Kickxellomycetes</taxon>
        <taxon>Kickxellales</taxon>
        <taxon>Kickxellaceae</taxon>
        <taxon>Coemansia</taxon>
    </lineage>
</organism>
<feature type="compositionally biased region" description="Low complexity" evidence="1">
    <location>
        <begin position="951"/>
        <end position="963"/>
    </location>
</feature>
<feature type="compositionally biased region" description="Acidic residues" evidence="1">
    <location>
        <begin position="1021"/>
        <end position="1036"/>
    </location>
</feature>
<keyword evidence="4" id="KW-1185">Reference proteome</keyword>
<evidence type="ECO:0000256" key="1">
    <source>
        <dbReference type="SAM" id="MobiDB-lite"/>
    </source>
</evidence>
<feature type="domain" description="Ndc10" evidence="2">
    <location>
        <begin position="206"/>
        <end position="522"/>
    </location>
</feature>
<evidence type="ECO:0000259" key="2">
    <source>
        <dbReference type="Pfam" id="PF16787"/>
    </source>
</evidence>
<feature type="compositionally biased region" description="Low complexity" evidence="1">
    <location>
        <begin position="752"/>
        <end position="788"/>
    </location>
</feature>
<dbReference type="EMBL" id="JANBUW010000001">
    <property type="protein sequence ID" value="KAJ2852669.1"/>
    <property type="molecule type" value="Genomic_DNA"/>
</dbReference>
<dbReference type="PANTHER" id="PTHR12398">
    <property type="entry name" value="PROTEIN PHOSPHATASE INHIBITOR"/>
    <property type="match status" value="1"/>
</dbReference>
<dbReference type="Pfam" id="PF16787">
    <property type="entry name" value="NDC10_II"/>
    <property type="match status" value="1"/>
</dbReference>
<evidence type="ECO:0000313" key="4">
    <source>
        <dbReference type="Proteomes" id="UP001139887"/>
    </source>
</evidence>
<sequence length="1090" mass="120119">MEAAALPKRVSAMRDEMPKQRKRSRTGGSKDLYEGHSQDVMLAKTLIDPDHQCSVTTVKAYVTHVCAWFRYCRTLAEPNYTLVNEEKLSGFLTWATQTPRLPCKTGQAGSGGSMSYQSARRYVEGGILALWRRYRKPDEDNPLHALSYLNTKYAIREATASERPRTQPERHYTALAIGPDQEDALVRALLAPEHDPLASIRAWAFYCLGASTWIPGARRLHLRLDSLALALRTDARLIEHTTVPFLEFRVSPDPAAPTARFAEVSLARHVTPLLCPWYAVALLLFAQWQARPSALAQAAMCDVATWLTQPLFLPAADDSRVFLPDDARVQMVLDEITPLLSHAAAALKPAPDAHLIRRRDKMMAEALGLSAPQVVRLEKWRVHHRRPGVTRQQTFFDLTLVLAGHNPPPAHSDGPHAFRAPARTRLQVPDHLLAQVFPWLGTDLPPRPAKPAYASRQRSHSMSAAHSEDVARAERTASLRLMRELASVLLQDTAALMADPHTAALVDIHPIFQTPLFASRAFRDFAAYAAQALSLQHVDTYTPASPMRPPPMQPTLSIPHLHAFASSVPFSSPVSLVPQRAATSDMLPMHTPDPRFALRSRCHTFETIEEDPVSAPVASQPLSFNPLLLSQPLQLPPQQQQPASASATCNTSVAFPQLNEEPDQEQEPLTQQYLMQIIDYLSVYNQQPQSAQVSSQQQQLLPMNVPASMQPQLLANMPQSADASAMAAAMGMMCSAPAQLSANTAAAQFPRLASESSESTASPELPSSITANQSSQQHQHQQQQQSASQMFMHHNLVQTQVAEPLASGQSAAGQLMYFTQDCIDPSALMGGTATPPAHMSLPKLHNSVSPSSNSPTPTPSSSSPGLPPATAQPPAVSLPPNALHFAVAPQKIQFKADHELFILRWDEDNLRITEAQKDATMKVDEPRTPYIHYNQENDVDLEDMEDLKLTSDMSSRSSSVASSPKRAQVVAPFDWASESDDNEQNDEDEETKAKHERFHKMRKQHYHLEGKYVHQDKSYNDSDDSMDSADDNDTSADEANGPSAGIDRRKLPKPALRAHNANTSEGTPAADTHVSKGFKETYGIEDEPLN</sequence>
<protein>
    <recommendedName>
        <fullName evidence="2">Ndc10 domain-containing protein</fullName>
    </recommendedName>
</protein>
<dbReference type="InterPro" id="IPR031872">
    <property type="entry name" value="NDC10_II"/>
</dbReference>
<proteinExistence type="predicted"/>
<dbReference type="InterPro" id="IPR007062">
    <property type="entry name" value="PPI-2"/>
</dbReference>
<feature type="region of interest" description="Disordered" evidence="1">
    <location>
        <begin position="448"/>
        <end position="469"/>
    </location>
</feature>
<name>A0A9W8IE49_9FUNG</name>
<dbReference type="InterPro" id="IPR038279">
    <property type="entry name" value="Ndc10_dom2_sf"/>
</dbReference>
<dbReference type="GO" id="GO:0003677">
    <property type="term" value="F:DNA binding"/>
    <property type="evidence" value="ECO:0007669"/>
    <property type="project" value="InterPro"/>
</dbReference>
<dbReference type="GO" id="GO:0004864">
    <property type="term" value="F:protein phosphatase inhibitor activity"/>
    <property type="evidence" value="ECO:0007669"/>
    <property type="project" value="InterPro"/>
</dbReference>
<feature type="compositionally biased region" description="Basic and acidic residues" evidence="1">
    <location>
        <begin position="1006"/>
        <end position="1020"/>
    </location>
</feature>
<dbReference type="Gene3D" id="1.10.443.20">
    <property type="entry name" value="Centromere DNA-binding protein complex CBF3 subunit, domain 2"/>
    <property type="match status" value="1"/>
</dbReference>
<comment type="caution">
    <text evidence="3">The sequence shown here is derived from an EMBL/GenBank/DDBJ whole genome shotgun (WGS) entry which is preliminary data.</text>
</comment>
<dbReference type="Pfam" id="PF04979">
    <property type="entry name" value="IPP-2"/>
    <property type="match status" value="1"/>
</dbReference>
<feature type="region of interest" description="Disordered" evidence="1">
    <location>
        <begin position="949"/>
        <end position="1090"/>
    </location>
</feature>
<feature type="region of interest" description="Disordered" evidence="1">
    <location>
        <begin position="751"/>
        <end position="788"/>
    </location>
</feature>
<gene>
    <name evidence="3" type="ORF">IWW36_000026</name>
</gene>
<dbReference type="OrthoDB" id="5567716at2759"/>
<reference evidence="3" key="1">
    <citation type="submission" date="2022-07" db="EMBL/GenBank/DDBJ databases">
        <title>Phylogenomic reconstructions and comparative analyses of Kickxellomycotina fungi.</title>
        <authorList>
            <person name="Reynolds N.K."/>
            <person name="Stajich J.E."/>
            <person name="Barry K."/>
            <person name="Grigoriev I.V."/>
            <person name="Crous P."/>
            <person name="Smith M.E."/>
        </authorList>
    </citation>
    <scope>NUCLEOTIDE SEQUENCE</scope>
    <source>
        <strain evidence="3">NRRL 1566</strain>
    </source>
</reference>
<accession>A0A9W8IE49</accession>
<feature type="compositionally biased region" description="Low complexity" evidence="1">
    <location>
        <begin position="847"/>
        <end position="864"/>
    </location>
</feature>
<feature type="region of interest" description="Disordered" evidence="1">
    <location>
        <begin position="833"/>
        <end position="877"/>
    </location>
</feature>
<feature type="region of interest" description="Disordered" evidence="1">
    <location>
        <begin position="1"/>
        <end position="33"/>
    </location>
</feature>
<evidence type="ECO:0000313" key="3">
    <source>
        <dbReference type="EMBL" id="KAJ2852669.1"/>
    </source>
</evidence>
<dbReference type="Proteomes" id="UP001139887">
    <property type="component" value="Unassembled WGS sequence"/>
</dbReference>
<dbReference type="GO" id="GO:0009966">
    <property type="term" value="P:regulation of signal transduction"/>
    <property type="evidence" value="ECO:0007669"/>
    <property type="project" value="InterPro"/>
</dbReference>
<feature type="compositionally biased region" description="Acidic residues" evidence="1">
    <location>
        <begin position="977"/>
        <end position="990"/>
    </location>
</feature>
<feature type="compositionally biased region" description="Basic residues" evidence="1">
    <location>
        <begin position="994"/>
        <end position="1005"/>
    </location>
</feature>
<dbReference type="PANTHER" id="PTHR12398:SF20">
    <property type="entry name" value="PROTEIN PHOSPHATASE 1 REGULATORY INHIBITOR SUBUNIT 2"/>
    <property type="match status" value="1"/>
</dbReference>
<dbReference type="AlphaFoldDB" id="A0A9W8IE49"/>